<comment type="similarity">
    <text evidence="4">Belongs to the GbsR family.</text>
</comment>
<dbReference type="Pfam" id="PF12802">
    <property type="entry name" value="MarR_2"/>
    <property type="match status" value="1"/>
</dbReference>
<protein>
    <recommendedName>
        <fullName evidence="4">HTH-type transcriptional regulator</fullName>
    </recommendedName>
</protein>
<evidence type="ECO:0000256" key="4">
    <source>
        <dbReference type="PIRNR" id="PIRNR006707"/>
    </source>
</evidence>
<comment type="caution">
    <text evidence="6">The sequence shown here is derived from an EMBL/GenBank/DDBJ whole genome shotgun (WGS) entry which is preliminary data.</text>
</comment>
<keyword evidence="1 4" id="KW-0805">Transcription regulation</keyword>
<sequence length="192" mass="22973">MTIHRENINEIRTQFIDRISDIMSTFGVSTTVGRILGIIYLNREPMTLDELSAETGMSKTRMSQVVREMLDMDMLVRVFKKGVRKDLYQLEKDHYETFITLFNSSWQKAIMRNRSFEPRLKNRLKQIKESPELSIEEEKQVDDLLEELQEWMDYHDWIRRVAEFFESGEIFNHVPINRTNETKHQDIPLLDD</sequence>
<dbReference type="PANTHER" id="PTHR38465">
    <property type="entry name" value="HTH-TYPE TRANSCRIPTIONAL REGULATOR MJ1563-RELATED"/>
    <property type="match status" value="1"/>
</dbReference>
<organism evidence="6 7">
    <name type="scientific">Oceanobacillus indicireducens</name>
    <dbReference type="NCBI Taxonomy" id="1004261"/>
    <lineage>
        <taxon>Bacteria</taxon>
        <taxon>Bacillati</taxon>
        <taxon>Bacillota</taxon>
        <taxon>Bacilli</taxon>
        <taxon>Bacillales</taxon>
        <taxon>Bacillaceae</taxon>
        <taxon>Oceanobacillus</taxon>
    </lineage>
</organism>
<keyword evidence="2 4" id="KW-0238">DNA-binding</keyword>
<evidence type="ECO:0000256" key="1">
    <source>
        <dbReference type="ARBA" id="ARBA00023015"/>
    </source>
</evidence>
<dbReference type="GO" id="GO:0003700">
    <property type="term" value="F:DNA-binding transcription factor activity"/>
    <property type="evidence" value="ECO:0007669"/>
    <property type="project" value="InterPro"/>
</dbReference>
<reference evidence="6" key="1">
    <citation type="journal article" date="2014" name="Int. J. Syst. Evol. Microbiol.">
        <title>Complete genome sequence of Corynebacterium casei LMG S-19264T (=DSM 44701T), isolated from a smear-ripened cheese.</title>
        <authorList>
            <consortium name="US DOE Joint Genome Institute (JGI-PGF)"/>
            <person name="Walter F."/>
            <person name="Albersmeier A."/>
            <person name="Kalinowski J."/>
            <person name="Ruckert C."/>
        </authorList>
    </citation>
    <scope>NUCLEOTIDE SEQUENCE</scope>
    <source>
        <strain evidence="6">JCM 17251</strain>
    </source>
</reference>
<dbReference type="PANTHER" id="PTHR38465:SF1">
    <property type="entry name" value="HTH-TYPE TRANSCRIPTIONAL REGULATOR MJ1563-RELATED"/>
    <property type="match status" value="1"/>
</dbReference>
<name>A0A918CZB4_9BACI</name>
<dbReference type="Gene3D" id="1.10.10.10">
    <property type="entry name" value="Winged helix-like DNA-binding domain superfamily/Winged helix DNA-binding domain"/>
    <property type="match status" value="1"/>
</dbReference>
<evidence type="ECO:0000256" key="3">
    <source>
        <dbReference type="ARBA" id="ARBA00023163"/>
    </source>
</evidence>
<dbReference type="InterPro" id="IPR052362">
    <property type="entry name" value="HTH-GbsR_regulator"/>
</dbReference>
<proteinExistence type="inferred from homology"/>
<evidence type="ECO:0000313" key="6">
    <source>
        <dbReference type="EMBL" id="GGN50990.1"/>
    </source>
</evidence>
<evidence type="ECO:0000259" key="5">
    <source>
        <dbReference type="Pfam" id="PF12802"/>
    </source>
</evidence>
<dbReference type="GO" id="GO:0003677">
    <property type="term" value="F:DNA binding"/>
    <property type="evidence" value="ECO:0007669"/>
    <property type="project" value="UniProtKB-UniRule"/>
</dbReference>
<dbReference type="InterPro" id="IPR036388">
    <property type="entry name" value="WH-like_DNA-bd_sf"/>
</dbReference>
<evidence type="ECO:0000313" key="7">
    <source>
        <dbReference type="Proteomes" id="UP000624041"/>
    </source>
</evidence>
<evidence type="ECO:0000256" key="2">
    <source>
        <dbReference type="ARBA" id="ARBA00023125"/>
    </source>
</evidence>
<dbReference type="RefSeq" id="WP_156856186.1">
    <property type="nucleotide sequence ID" value="NZ_BMOS01000002.1"/>
</dbReference>
<reference evidence="6" key="2">
    <citation type="submission" date="2020-09" db="EMBL/GenBank/DDBJ databases">
        <authorList>
            <person name="Sun Q."/>
            <person name="Ohkuma M."/>
        </authorList>
    </citation>
    <scope>NUCLEOTIDE SEQUENCE</scope>
    <source>
        <strain evidence="6">JCM 17251</strain>
    </source>
</reference>
<dbReference type="InterPro" id="IPR036390">
    <property type="entry name" value="WH_DNA-bd_sf"/>
</dbReference>
<keyword evidence="3 4" id="KW-0804">Transcription</keyword>
<keyword evidence="7" id="KW-1185">Reference proteome</keyword>
<dbReference type="EMBL" id="BMOS01000002">
    <property type="protein sequence ID" value="GGN50990.1"/>
    <property type="molecule type" value="Genomic_DNA"/>
</dbReference>
<dbReference type="InterPro" id="IPR000835">
    <property type="entry name" value="HTH_MarR-typ"/>
</dbReference>
<dbReference type="Proteomes" id="UP000624041">
    <property type="component" value="Unassembled WGS sequence"/>
</dbReference>
<dbReference type="PIRSF" id="PIRSF006707">
    <property type="entry name" value="MJ1563"/>
    <property type="match status" value="1"/>
</dbReference>
<dbReference type="InterPro" id="IPR026282">
    <property type="entry name" value="MJ1563"/>
</dbReference>
<dbReference type="AlphaFoldDB" id="A0A918CZB4"/>
<accession>A0A918CZB4</accession>
<gene>
    <name evidence="6" type="primary">yvaV</name>
    <name evidence="6" type="ORF">GCM10007971_05130</name>
</gene>
<feature type="domain" description="HTH marR-type" evidence="5">
    <location>
        <begin position="26"/>
        <end position="78"/>
    </location>
</feature>
<dbReference type="SUPFAM" id="SSF46785">
    <property type="entry name" value="Winged helix' DNA-binding domain"/>
    <property type="match status" value="1"/>
</dbReference>